<feature type="transmembrane region" description="Helical" evidence="13">
    <location>
        <begin position="136"/>
        <end position="156"/>
    </location>
</feature>
<keyword evidence="9 13" id="KW-1133">Transmembrane helix</keyword>
<dbReference type="CDD" id="cd13140">
    <property type="entry name" value="MATE_like_1"/>
    <property type="match status" value="1"/>
</dbReference>
<evidence type="ECO:0000256" key="10">
    <source>
        <dbReference type="ARBA" id="ARBA00023065"/>
    </source>
</evidence>
<keyword evidence="8 13" id="KW-0812">Transmembrane</keyword>
<evidence type="ECO:0000256" key="12">
    <source>
        <dbReference type="ARBA" id="ARBA00031636"/>
    </source>
</evidence>
<evidence type="ECO:0000256" key="8">
    <source>
        <dbReference type="ARBA" id="ARBA00022692"/>
    </source>
</evidence>
<evidence type="ECO:0000256" key="9">
    <source>
        <dbReference type="ARBA" id="ARBA00022989"/>
    </source>
</evidence>
<evidence type="ECO:0000256" key="13">
    <source>
        <dbReference type="SAM" id="Phobius"/>
    </source>
</evidence>
<reference evidence="14" key="2">
    <citation type="journal article" date="2021" name="PeerJ">
        <title>Extensive microbial diversity within the chicken gut microbiome revealed by metagenomics and culture.</title>
        <authorList>
            <person name="Gilroy R."/>
            <person name="Ravi A."/>
            <person name="Getino M."/>
            <person name="Pursley I."/>
            <person name="Horton D.L."/>
            <person name="Alikhan N.F."/>
            <person name="Baker D."/>
            <person name="Gharbi K."/>
            <person name="Hall N."/>
            <person name="Watson M."/>
            <person name="Adriaenssens E.M."/>
            <person name="Foster-Nyarko E."/>
            <person name="Jarju S."/>
            <person name="Secka A."/>
            <person name="Antonio M."/>
            <person name="Oren A."/>
            <person name="Chaudhuri R.R."/>
            <person name="La Ragione R."/>
            <person name="Hildebrand F."/>
            <person name="Pallen M.J."/>
        </authorList>
    </citation>
    <scope>NUCLEOTIDE SEQUENCE</scope>
    <source>
        <strain evidence="14">CHK199-13235</strain>
    </source>
</reference>
<dbReference type="EMBL" id="DVJP01000016">
    <property type="protein sequence ID" value="HIS75496.1"/>
    <property type="molecule type" value="Genomic_DNA"/>
</dbReference>
<evidence type="ECO:0000256" key="11">
    <source>
        <dbReference type="ARBA" id="ARBA00023136"/>
    </source>
</evidence>
<evidence type="ECO:0000256" key="7">
    <source>
        <dbReference type="ARBA" id="ARBA00022475"/>
    </source>
</evidence>
<feature type="transmembrane region" description="Helical" evidence="13">
    <location>
        <begin position="168"/>
        <end position="188"/>
    </location>
</feature>
<evidence type="ECO:0000256" key="4">
    <source>
        <dbReference type="ARBA" id="ARBA00020268"/>
    </source>
</evidence>
<feature type="transmembrane region" description="Helical" evidence="13">
    <location>
        <begin position="393"/>
        <end position="412"/>
    </location>
</feature>
<feature type="transmembrane region" description="Helical" evidence="13">
    <location>
        <begin position="194"/>
        <end position="218"/>
    </location>
</feature>
<dbReference type="AlphaFoldDB" id="A0A9D1FKE6"/>
<feature type="transmembrane region" description="Helical" evidence="13">
    <location>
        <begin position="39"/>
        <end position="61"/>
    </location>
</feature>
<proteinExistence type="inferred from homology"/>
<keyword evidence="10" id="KW-0406">Ion transport</keyword>
<accession>A0A9D1FKE6</accession>
<keyword evidence="5" id="KW-0813">Transport</keyword>
<dbReference type="GO" id="GO:0006811">
    <property type="term" value="P:monoatomic ion transport"/>
    <property type="evidence" value="ECO:0007669"/>
    <property type="project" value="UniProtKB-KW"/>
</dbReference>
<feature type="transmembrane region" description="Helical" evidence="13">
    <location>
        <begin position="101"/>
        <end position="124"/>
    </location>
</feature>
<dbReference type="GO" id="GO:0005886">
    <property type="term" value="C:plasma membrane"/>
    <property type="evidence" value="ECO:0007669"/>
    <property type="project" value="UniProtKB-SubCell"/>
</dbReference>
<dbReference type="PANTHER" id="PTHR43298">
    <property type="entry name" value="MULTIDRUG RESISTANCE PROTEIN NORM-RELATED"/>
    <property type="match status" value="1"/>
</dbReference>
<evidence type="ECO:0000256" key="5">
    <source>
        <dbReference type="ARBA" id="ARBA00022448"/>
    </source>
</evidence>
<keyword evidence="7" id="KW-1003">Cell membrane</keyword>
<reference evidence="14" key="1">
    <citation type="submission" date="2020-10" db="EMBL/GenBank/DDBJ databases">
        <authorList>
            <person name="Gilroy R."/>
        </authorList>
    </citation>
    <scope>NUCLEOTIDE SEQUENCE</scope>
    <source>
        <strain evidence="14">CHK199-13235</strain>
    </source>
</reference>
<feature type="transmembrane region" description="Helical" evidence="13">
    <location>
        <begin position="12"/>
        <end position="33"/>
    </location>
</feature>
<dbReference type="InterPro" id="IPR048279">
    <property type="entry name" value="MdtK-like"/>
</dbReference>
<name>A0A9D1FKE6_9FIRM</name>
<dbReference type="PIRSF" id="PIRSF006603">
    <property type="entry name" value="DinF"/>
    <property type="match status" value="1"/>
</dbReference>
<gene>
    <name evidence="14" type="ORF">IAB51_01675</name>
</gene>
<dbReference type="InterPro" id="IPR050222">
    <property type="entry name" value="MATE_MdtK"/>
</dbReference>
<keyword evidence="11 13" id="KW-0472">Membrane</keyword>
<feature type="transmembrane region" description="Helical" evidence="13">
    <location>
        <begin position="354"/>
        <end position="372"/>
    </location>
</feature>
<dbReference type="NCBIfam" id="TIGR00797">
    <property type="entry name" value="matE"/>
    <property type="match status" value="1"/>
</dbReference>
<evidence type="ECO:0000313" key="14">
    <source>
        <dbReference type="EMBL" id="HIS75496.1"/>
    </source>
</evidence>
<evidence type="ECO:0000256" key="3">
    <source>
        <dbReference type="ARBA" id="ARBA00010199"/>
    </source>
</evidence>
<dbReference type="Pfam" id="PF01554">
    <property type="entry name" value="MatE"/>
    <property type="match status" value="2"/>
</dbReference>
<dbReference type="Proteomes" id="UP000824002">
    <property type="component" value="Unassembled WGS sequence"/>
</dbReference>
<evidence type="ECO:0000256" key="2">
    <source>
        <dbReference type="ARBA" id="ARBA00004651"/>
    </source>
</evidence>
<sequence>MSKRVDLLNGSIISPLIRLALPIMGTSLIQMAYNMIDMIWIGRIGAGAVAAVGAAGMFMWLSGGLMILARMGGQVYTAQNLGAGNLEEAGKYAQGSLQLGVLFSLAYTIVMIAFCKPLIGFFNLNSPSVVQDAEAYLWLVSLGTIPSFLNQIFTALITTTGNSRTPFIVMAVGLVFNMVLDPLLIFGLGPIPAMGVAGAAIATTLAQVIVTVLFFLYIRRDDHLFAHVKWFQKPDWACYGAILKLGIPSAAQNCVFPLISMVIARVIAGWGDDAVAVQKVGSQIESISWMTADGFSVAVNSFVAQNFGAGNFQRARKGYRVSMGAITVWGLFTSILLMTAGGFIFQIFIPDPAILPMGISYLTILGICQMFMCWESVTSGAFSGFGHTLTPSLVSIVFTAARIPGAILLSATPLGLDGIWWSITLSSVCKGLLLVTLFFFFLKHLSRKSANHPAQ</sequence>
<evidence type="ECO:0000313" key="15">
    <source>
        <dbReference type="Proteomes" id="UP000824002"/>
    </source>
</evidence>
<comment type="subcellular location">
    <subcellularLocation>
        <location evidence="2">Cell membrane</location>
        <topology evidence="2">Multi-pass membrane protein</topology>
    </subcellularLocation>
</comment>
<feature type="transmembrane region" description="Helical" evidence="13">
    <location>
        <begin position="418"/>
        <end position="442"/>
    </location>
</feature>
<dbReference type="PANTHER" id="PTHR43298:SF2">
    <property type="entry name" value="FMN_FAD EXPORTER YEEO-RELATED"/>
    <property type="match status" value="1"/>
</dbReference>
<evidence type="ECO:0000256" key="6">
    <source>
        <dbReference type="ARBA" id="ARBA00022449"/>
    </source>
</evidence>
<comment type="caution">
    <text evidence="14">The sequence shown here is derived from an EMBL/GenBank/DDBJ whole genome shotgun (WGS) entry which is preliminary data.</text>
</comment>
<comment type="function">
    <text evidence="1">Multidrug efflux pump.</text>
</comment>
<dbReference type="GO" id="GO:0015297">
    <property type="term" value="F:antiporter activity"/>
    <property type="evidence" value="ECO:0007669"/>
    <property type="project" value="UniProtKB-KW"/>
</dbReference>
<evidence type="ECO:0000256" key="1">
    <source>
        <dbReference type="ARBA" id="ARBA00003408"/>
    </source>
</evidence>
<dbReference type="InterPro" id="IPR002528">
    <property type="entry name" value="MATE_fam"/>
</dbReference>
<organism evidence="14 15">
    <name type="scientific">Candidatus Merdivicinus excrementipullorum</name>
    <dbReference type="NCBI Taxonomy" id="2840867"/>
    <lineage>
        <taxon>Bacteria</taxon>
        <taxon>Bacillati</taxon>
        <taxon>Bacillota</taxon>
        <taxon>Clostridia</taxon>
        <taxon>Eubacteriales</taxon>
        <taxon>Oscillospiraceae</taxon>
        <taxon>Oscillospiraceae incertae sedis</taxon>
        <taxon>Candidatus Merdivicinus</taxon>
    </lineage>
</organism>
<dbReference type="GO" id="GO:0042910">
    <property type="term" value="F:xenobiotic transmembrane transporter activity"/>
    <property type="evidence" value="ECO:0007669"/>
    <property type="project" value="InterPro"/>
</dbReference>
<protein>
    <recommendedName>
        <fullName evidence="4">Probable multidrug resistance protein NorM</fullName>
    </recommendedName>
    <alternativeName>
        <fullName evidence="12">Multidrug-efflux transporter</fullName>
    </alternativeName>
</protein>
<comment type="similarity">
    <text evidence="3">Belongs to the multi antimicrobial extrusion (MATE) (TC 2.A.66.1) family.</text>
</comment>
<feature type="transmembrane region" description="Helical" evidence="13">
    <location>
        <begin position="326"/>
        <end position="348"/>
    </location>
</feature>
<keyword evidence="6" id="KW-0050">Antiport</keyword>